<gene>
    <name evidence="2" type="ORF">CWD77_05405</name>
</gene>
<dbReference type="Proteomes" id="UP000233398">
    <property type="component" value="Unassembled WGS sequence"/>
</dbReference>
<proteinExistence type="predicted"/>
<keyword evidence="1" id="KW-0812">Transmembrane</keyword>
<keyword evidence="1" id="KW-0472">Membrane</keyword>
<evidence type="ECO:0000313" key="2">
    <source>
        <dbReference type="EMBL" id="PKD44897.1"/>
    </source>
</evidence>
<evidence type="ECO:0000313" key="3">
    <source>
        <dbReference type="Proteomes" id="UP000233398"/>
    </source>
</evidence>
<evidence type="ECO:0008006" key="4">
    <source>
        <dbReference type="Google" id="ProtNLM"/>
    </source>
</evidence>
<comment type="caution">
    <text evidence="2">The sequence shown here is derived from an EMBL/GenBank/DDBJ whole genome shotgun (WGS) entry which is preliminary data.</text>
</comment>
<name>A0A2N0VL20_9BACT</name>
<protein>
    <recommendedName>
        <fullName evidence="4">DUF4231 domain-containing protein</fullName>
    </recommendedName>
</protein>
<organism evidence="2 3">
    <name type="scientific">Rhodohalobacter barkolensis</name>
    <dbReference type="NCBI Taxonomy" id="2053187"/>
    <lineage>
        <taxon>Bacteria</taxon>
        <taxon>Pseudomonadati</taxon>
        <taxon>Balneolota</taxon>
        <taxon>Balneolia</taxon>
        <taxon>Balneolales</taxon>
        <taxon>Balneolaceae</taxon>
        <taxon>Rhodohalobacter</taxon>
    </lineage>
</organism>
<reference evidence="2 3" key="1">
    <citation type="submission" date="2017-11" db="EMBL/GenBank/DDBJ databases">
        <title>Rhodohalobacter 15182 sp. nov., isolated from a salt lake.</title>
        <authorList>
            <person name="Han S."/>
        </authorList>
    </citation>
    <scope>NUCLEOTIDE SEQUENCE [LARGE SCALE GENOMIC DNA]</scope>
    <source>
        <strain evidence="2 3">15182</strain>
    </source>
</reference>
<keyword evidence="1" id="KW-1133">Transmembrane helix</keyword>
<feature type="transmembrane region" description="Helical" evidence="1">
    <location>
        <begin position="80"/>
        <end position="98"/>
    </location>
</feature>
<dbReference type="OrthoDB" id="1524754at2"/>
<accession>A0A2N0VL20</accession>
<evidence type="ECO:0000256" key="1">
    <source>
        <dbReference type="SAM" id="Phobius"/>
    </source>
</evidence>
<keyword evidence="3" id="KW-1185">Reference proteome</keyword>
<sequence>MRKDDIFTAMIHEELEQHERFFLFQERELFRRKEYQKLASKSLRQTRIFAFFVLMTIAAFSLVSIMHFVEFGQQGGLSRFVLGILSWAFSIASVFFYTKNVLEKKKCMERVLKLLEAREQFYDTAGNP</sequence>
<feature type="transmembrane region" description="Helical" evidence="1">
    <location>
        <begin position="48"/>
        <end position="68"/>
    </location>
</feature>
<dbReference type="EMBL" id="PISP01000001">
    <property type="protein sequence ID" value="PKD44897.1"/>
    <property type="molecule type" value="Genomic_DNA"/>
</dbReference>
<dbReference type="AlphaFoldDB" id="A0A2N0VL20"/>
<dbReference type="RefSeq" id="WP_101072185.1">
    <property type="nucleotide sequence ID" value="NZ_PISP01000001.1"/>
</dbReference>